<reference evidence="8" key="1">
    <citation type="journal article" date="2019" name="Int. J. Syst. Evol. Microbiol.">
        <title>The Global Catalogue of Microorganisms (GCM) 10K type strain sequencing project: providing services to taxonomists for standard genome sequencing and annotation.</title>
        <authorList>
            <consortium name="The Broad Institute Genomics Platform"/>
            <consortium name="The Broad Institute Genome Sequencing Center for Infectious Disease"/>
            <person name="Wu L."/>
            <person name="Ma J."/>
        </authorList>
    </citation>
    <scope>NUCLEOTIDE SEQUENCE [LARGE SCALE GENOMIC DNA]</scope>
    <source>
        <strain evidence="8">CGMCC 1.15180</strain>
    </source>
</reference>
<dbReference type="Gene3D" id="2.40.10.350">
    <property type="entry name" value="Rod shape-determining protein MreC, domain 2"/>
    <property type="match status" value="1"/>
</dbReference>
<gene>
    <name evidence="7" type="primary">mreC</name>
    <name evidence="7" type="ORF">ACFSKL_08840</name>
</gene>
<evidence type="ECO:0000313" key="8">
    <source>
        <dbReference type="Proteomes" id="UP001597361"/>
    </source>
</evidence>
<evidence type="ECO:0000259" key="6">
    <source>
        <dbReference type="Pfam" id="PF04085"/>
    </source>
</evidence>
<comment type="caution">
    <text evidence="7">The sequence shown here is derived from an EMBL/GenBank/DDBJ whole genome shotgun (WGS) entry which is preliminary data.</text>
</comment>
<dbReference type="Pfam" id="PF04085">
    <property type="entry name" value="MreC"/>
    <property type="match status" value="1"/>
</dbReference>
<dbReference type="RefSeq" id="WP_376885461.1">
    <property type="nucleotide sequence ID" value="NZ_JBHUHR010000023.1"/>
</dbReference>
<dbReference type="EMBL" id="JBHUHR010000023">
    <property type="protein sequence ID" value="MFD2034894.1"/>
    <property type="molecule type" value="Genomic_DNA"/>
</dbReference>
<dbReference type="NCBIfam" id="TIGR00219">
    <property type="entry name" value="mreC"/>
    <property type="match status" value="1"/>
</dbReference>
<keyword evidence="8" id="KW-1185">Reference proteome</keyword>
<organism evidence="7 8">
    <name type="scientific">Belliella marina</name>
    <dbReference type="NCBI Taxonomy" id="1644146"/>
    <lineage>
        <taxon>Bacteria</taxon>
        <taxon>Pseudomonadati</taxon>
        <taxon>Bacteroidota</taxon>
        <taxon>Cytophagia</taxon>
        <taxon>Cytophagales</taxon>
        <taxon>Cyclobacteriaceae</taxon>
        <taxon>Belliella</taxon>
    </lineage>
</organism>
<evidence type="ECO:0000256" key="2">
    <source>
        <dbReference type="ARBA" id="ARBA00013855"/>
    </source>
</evidence>
<dbReference type="InterPro" id="IPR007221">
    <property type="entry name" value="MreC"/>
</dbReference>
<name>A0ABW4VJT4_9BACT</name>
<evidence type="ECO:0000256" key="4">
    <source>
        <dbReference type="ARBA" id="ARBA00032089"/>
    </source>
</evidence>
<dbReference type="PANTHER" id="PTHR34138">
    <property type="entry name" value="CELL SHAPE-DETERMINING PROTEIN MREC"/>
    <property type="match status" value="1"/>
</dbReference>
<keyword evidence="3" id="KW-0133">Cell shape</keyword>
<accession>A0ABW4VJT4</accession>
<evidence type="ECO:0000256" key="1">
    <source>
        <dbReference type="ARBA" id="ARBA00009369"/>
    </source>
</evidence>
<comment type="similarity">
    <text evidence="1">Belongs to the MreC family.</text>
</comment>
<evidence type="ECO:0000256" key="3">
    <source>
        <dbReference type="ARBA" id="ARBA00022960"/>
    </source>
</evidence>
<keyword evidence="5" id="KW-1133">Transmembrane helix</keyword>
<dbReference type="Proteomes" id="UP001597361">
    <property type="component" value="Unassembled WGS sequence"/>
</dbReference>
<evidence type="ECO:0000256" key="5">
    <source>
        <dbReference type="SAM" id="Phobius"/>
    </source>
</evidence>
<dbReference type="NCBIfam" id="NF010532">
    <property type="entry name" value="PRK13922.9-3"/>
    <property type="match status" value="1"/>
</dbReference>
<feature type="domain" description="Rod shape-determining protein MreC beta-barrel core" evidence="6">
    <location>
        <begin position="110"/>
        <end position="258"/>
    </location>
</feature>
<proteinExistence type="inferred from homology"/>
<dbReference type="PANTHER" id="PTHR34138:SF1">
    <property type="entry name" value="CELL SHAPE-DETERMINING PROTEIN MREC"/>
    <property type="match status" value="1"/>
</dbReference>
<feature type="transmembrane region" description="Helical" evidence="5">
    <location>
        <begin position="7"/>
        <end position="29"/>
    </location>
</feature>
<evidence type="ECO:0000313" key="7">
    <source>
        <dbReference type="EMBL" id="MFD2034894.1"/>
    </source>
</evidence>
<keyword evidence="5" id="KW-0472">Membrane</keyword>
<dbReference type="InterPro" id="IPR042175">
    <property type="entry name" value="Cell/Rod_MreC_2"/>
</dbReference>
<dbReference type="InterPro" id="IPR042177">
    <property type="entry name" value="Cell/Rod_1"/>
</dbReference>
<sequence>MQRILLFLYSLRAFLLFVFLETIAIWLIVSFNSQQGSAFFNSSNRFSGKVLGAKNNVSEYFSLAEVNKRLVDTNAELLAELEMYKKPADSTYIQLDSSLMAKFEFKGAKVINNSIRLSQNHLTLNKGAAHGIKPGMGVFNGQGVVGRVKGVSKNFATVISLLHIDLLISSKIESTEVFGSIKWDGADPKNAKMLYIPRHVKIEVGDKVVTSGYNAVFPEGIAIGTVSEVSQGTDTNYLDVTVDLSTDFTKVTYVYLVENSIEEELDSLYINSEINNEQ</sequence>
<keyword evidence="5" id="KW-0812">Transmembrane</keyword>
<protein>
    <recommendedName>
        <fullName evidence="2">Cell shape-determining protein MreC</fullName>
    </recommendedName>
    <alternativeName>
        <fullName evidence="4">Cell shape protein MreC</fullName>
    </alternativeName>
</protein>
<dbReference type="InterPro" id="IPR055342">
    <property type="entry name" value="MreC_beta-barrel_core"/>
</dbReference>
<dbReference type="Gene3D" id="2.40.10.340">
    <property type="entry name" value="Rod shape-determining protein MreC, domain 1"/>
    <property type="match status" value="1"/>
</dbReference>